<gene>
    <name evidence="1" type="ORF">SEMRO_2792_G337221.1</name>
</gene>
<comment type="caution">
    <text evidence="1">The sequence shown here is derived from an EMBL/GenBank/DDBJ whole genome shotgun (WGS) entry which is preliminary data.</text>
</comment>
<protein>
    <submittedName>
        <fullName evidence="1">Uncharacterized protein</fullName>
    </submittedName>
</protein>
<sequence>MNHDLDATKFRRQRRPLVELVFLRLLMCPSWMGEIQGGVRCSEKSQGFLGQFVEDMQIHQRRDFRQPVLTNRFFFGSAPKGHHWCPQICDGPSKRCLRLPRCYSCQKIDLCVGSGGR</sequence>
<evidence type="ECO:0000313" key="1">
    <source>
        <dbReference type="EMBL" id="CAB9530221.1"/>
    </source>
</evidence>
<reference evidence="1" key="1">
    <citation type="submission" date="2020-06" db="EMBL/GenBank/DDBJ databases">
        <authorList>
            <consortium name="Plant Systems Biology data submission"/>
        </authorList>
    </citation>
    <scope>NUCLEOTIDE SEQUENCE</scope>
    <source>
        <strain evidence="1">D6</strain>
    </source>
</reference>
<accession>A0A9N8F2R7</accession>
<proteinExistence type="predicted"/>
<dbReference type="Proteomes" id="UP001153069">
    <property type="component" value="Unassembled WGS sequence"/>
</dbReference>
<evidence type="ECO:0000313" key="2">
    <source>
        <dbReference type="Proteomes" id="UP001153069"/>
    </source>
</evidence>
<name>A0A9N8F2R7_9STRA</name>
<keyword evidence="2" id="KW-1185">Reference proteome</keyword>
<dbReference type="AlphaFoldDB" id="A0A9N8F2R7"/>
<dbReference type="EMBL" id="CAICTM010002790">
    <property type="protein sequence ID" value="CAB9530221.1"/>
    <property type="molecule type" value="Genomic_DNA"/>
</dbReference>
<organism evidence="1 2">
    <name type="scientific">Seminavis robusta</name>
    <dbReference type="NCBI Taxonomy" id="568900"/>
    <lineage>
        <taxon>Eukaryota</taxon>
        <taxon>Sar</taxon>
        <taxon>Stramenopiles</taxon>
        <taxon>Ochrophyta</taxon>
        <taxon>Bacillariophyta</taxon>
        <taxon>Bacillariophyceae</taxon>
        <taxon>Bacillariophycidae</taxon>
        <taxon>Naviculales</taxon>
        <taxon>Naviculaceae</taxon>
        <taxon>Seminavis</taxon>
    </lineage>
</organism>